<keyword evidence="4" id="KW-1185">Reference proteome</keyword>
<dbReference type="InterPro" id="IPR052389">
    <property type="entry name" value="Sec_Metab_Biosynth-Assoc"/>
</dbReference>
<proteinExistence type="predicted"/>
<feature type="domain" description="Acyl-CoA thioesterase-like C-terminal" evidence="2">
    <location>
        <begin position="126"/>
        <end position="258"/>
    </location>
</feature>
<accession>A0A919V5W4</accession>
<evidence type="ECO:0000313" key="4">
    <source>
        <dbReference type="Proteomes" id="UP000606172"/>
    </source>
</evidence>
<evidence type="ECO:0000259" key="2">
    <source>
        <dbReference type="Pfam" id="PF20789"/>
    </source>
</evidence>
<dbReference type="Pfam" id="PF20789">
    <property type="entry name" value="4HBT_3C"/>
    <property type="match status" value="1"/>
</dbReference>
<dbReference type="InterPro" id="IPR029069">
    <property type="entry name" value="HotDog_dom_sf"/>
</dbReference>
<organism evidence="3 4">
    <name type="scientific">Sinosporangium siamense</name>
    <dbReference type="NCBI Taxonomy" id="1367973"/>
    <lineage>
        <taxon>Bacteria</taxon>
        <taxon>Bacillati</taxon>
        <taxon>Actinomycetota</taxon>
        <taxon>Actinomycetes</taxon>
        <taxon>Streptosporangiales</taxon>
        <taxon>Streptosporangiaceae</taxon>
        <taxon>Sinosporangium</taxon>
    </lineage>
</organism>
<feature type="domain" description="Acyl-CoA thioesterase-like N-terminal HotDog" evidence="1">
    <location>
        <begin position="31"/>
        <end position="104"/>
    </location>
</feature>
<dbReference type="AlphaFoldDB" id="A0A919V5W4"/>
<evidence type="ECO:0000313" key="3">
    <source>
        <dbReference type="EMBL" id="GII91321.1"/>
    </source>
</evidence>
<dbReference type="Gene3D" id="2.40.160.210">
    <property type="entry name" value="Acyl-CoA thioesterase, double hotdog domain"/>
    <property type="match status" value="1"/>
</dbReference>
<dbReference type="PANTHER" id="PTHR38110">
    <property type="entry name" value="CHROMOSOME 23, WHOLE GENOME SHOTGUN SEQUENCE"/>
    <property type="match status" value="1"/>
</dbReference>
<dbReference type="Pfam" id="PF13622">
    <property type="entry name" value="4HBT_3"/>
    <property type="match status" value="1"/>
</dbReference>
<evidence type="ECO:0000259" key="1">
    <source>
        <dbReference type="Pfam" id="PF13622"/>
    </source>
</evidence>
<protein>
    <recommendedName>
        <fullName evidence="5">Thioesterase family protein</fullName>
    </recommendedName>
</protein>
<dbReference type="InterPro" id="IPR049450">
    <property type="entry name" value="ACOT8-like_C"/>
</dbReference>
<dbReference type="PANTHER" id="PTHR38110:SF1">
    <property type="entry name" value="THIOESTERASE DOMAIN-CONTAINING PROTEIN"/>
    <property type="match status" value="1"/>
</dbReference>
<sequence>MTKFDEATGAIRVDENTYDVCLDPAYAVFNALNGGYLMATVLRAVTDDSPHDHPISTSAQFLRIPAPGPAQVIINKIKTGRTATFTQATLMQGDTPYLAALVTTGTLDATAVPDYETPAYPMPPIEECASLPRPGRESGMTLSAQMDLAFDPSSIGWLDGRPSGRPEGRAYFRMSEPQDPDPYVLALAVDALPPVVFSAGAGGWAPTVELTWHLRALPAPGWLTVLASGKSISDGWFDEEVEVRDSAGRIVAQSRQIARLGRG</sequence>
<gene>
    <name evidence="3" type="ORF">Ssi02_15520</name>
</gene>
<dbReference type="InterPro" id="IPR049449">
    <property type="entry name" value="TesB_ACOT8-like_N"/>
</dbReference>
<reference evidence="3" key="1">
    <citation type="submission" date="2021-01" db="EMBL/GenBank/DDBJ databases">
        <title>Whole genome shotgun sequence of Sinosporangium siamense NBRC 109515.</title>
        <authorList>
            <person name="Komaki H."/>
            <person name="Tamura T."/>
        </authorList>
    </citation>
    <scope>NUCLEOTIDE SEQUENCE</scope>
    <source>
        <strain evidence="3">NBRC 109515</strain>
    </source>
</reference>
<dbReference type="InterPro" id="IPR042171">
    <property type="entry name" value="Acyl-CoA_hotdog"/>
</dbReference>
<dbReference type="EMBL" id="BOOW01000009">
    <property type="protein sequence ID" value="GII91321.1"/>
    <property type="molecule type" value="Genomic_DNA"/>
</dbReference>
<dbReference type="SUPFAM" id="SSF54637">
    <property type="entry name" value="Thioesterase/thiol ester dehydrase-isomerase"/>
    <property type="match status" value="2"/>
</dbReference>
<dbReference type="Proteomes" id="UP000606172">
    <property type="component" value="Unassembled WGS sequence"/>
</dbReference>
<name>A0A919V5W4_9ACTN</name>
<evidence type="ECO:0008006" key="5">
    <source>
        <dbReference type="Google" id="ProtNLM"/>
    </source>
</evidence>
<comment type="caution">
    <text evidence="3">The sequence shown here is derived from an EMBL/GenBank/DDBJ whole genome shotgun (WGS) entry which is preliminary data.</text>
</comment>
<dbReference type="RefSeq" id="WP_204022640.1">
    <property type="nucleotide sequence ID" value="NZ_BOOW01000009.1"/>
</dbReference>